<dbReference type="AlphaFoldDB" id="A0A9P4PKX6"/>
<organism evidence="1 2">
    <name type="scientific">Karstenula rhodostoma CBS 690.94</name>
    <dbReference type="NCBI Taxonomy" id="1392251"/>
    <lineage>
        <taxon>Eukaryota</taxon>
        <taxon>Fungi</taxon>
        <taxon>Dikarya</taxon>
        <taxon>Ascomycota</taxon>
        <taxon>Pezizomycotina</taxon>
        <taxon>Dothideomycetes</taxon>
        <taxon>Pleosporomycetidae</taxon>
        <taxon>Pleosporales</taxon>
        <taxon>Massarineae</taxon>
        <taxon>Didymosphaeriaceae</taxon>
        <taxon>Karstenula</taxon>
    </lineage>
</organism>
<accession>A0A9P4PKX6</accession>
<dbReference type="EMBL" id="MU001498">
    <property type="protein sequence ID" value="KAF2446086.1"/>
    <property type="molecule type" value="Genomic_DNA"/>
</dbReference>
<proteinExistence type="predicted"/>
<reference evidence="1" key="1">
    <citation type="journal article" date="2020" name="Stud. Mycol.">
        <title>101 Dothideomycetes genomes: a test case for predicting lifestyles and emergence of pathogens.</title>
        <authorList>
            <person name="Haridas S."/>
            <person name="Albert R."/>
            <person name="Binder M."/>
            <person name="Bloem J."/>
            <person name="Labutti K."/>
            <person name="Salamov A."/>
            <person name="Andreopoulos B."/>
            <person name="Baker S."/>
            <person name="Barry K."/>
            <person name="Bills G."/>
            <person name="Bluhm B."/>
            <person name="Cannon C."/>
            <person name="Castanera R."/>
            <person name="Culley D."/>
            <person name="Daum C."/>
            <person name="Ezra D."/>
            <person name="Gonzalez J."/>
            <person name="Henrissat B."/>
            <person name="Kuo A."/>
            <person name="Liang C."/>
            <person name="Lipzen A."/>
            <person name="Lutzoni F."/>
            <person name="Magnuson J."/>
            <person name="Mondo S."/>
            <person name="Nolan M."/>
            <person name="Ohm R."/>
            <person name="Pangilinan J."/>
            <person name="Park H.-J."/>
            <person name="Ramirez L."/>
            <person name="Alfaro M."/>
            <person name="Sun H."/>
            <person name="Tritt A."/>
            <person name="Yoshinaga Y."/>
            <person name="Zwiers L.-H."/>
            <person name="Turgeon B."/>
            <person name="Goodwin S."/>
            <person name="Spatafora J."/>
            <person name="Crous P."/>
            <person name="Grigoriev I."/>
        </authorList>
    </citation>
    <scope>NUCLEOTIDE SEQUENCE</scope>
    <source>
        <strain evidence="1">CBS 690.94</strain>
    </source>
</reference>
<sequence length="201" mass="22084">MDSFESVNFSKDGKFVIIMPVVKAYPTTKDIPPKVLALLNHAKAIGPPPAEPARPHEADSILPEISNLLIAPSNAVRGVHVSMHIDGSQSGVSTSRTAENVLQVHMWSDTGPETLHPRSELRFELCSLPSGVGTQYSRSTLLPRLREGRIRMVIEASRQHWASLAGKKNAPILVERDLHATEYQVQGPANKLISYLRSLLN</sequence>
<dbReference type="Proteomes" id="UP000799764">
    <property type="component" value="Unassembled WGS sequence"/>
</dbReference>
<protein>
    <submittedName>
        <fullName evidence="1">Uncharacterized protein</fullName>
    </submittedName>
</protein>
<gene>
    <name evidence="1" type="ORF">P171DRAFT_251809</name>
</gene>
<name>A0A9P4PKX6_9PLEO</name>
<keyword evidence="2" id="KW-1185">Reference proteome</keyword>
<evidence type="ECO:0000313" key="1">
    <source>
        <dbReference type="EMBL" id="KAF2446086.1"/>
    </source>
</evidence>
<comment type="caution">
    <text evidence="1">The sequence shown here is derived from an EMBL/GenBank/DDBJ whole genome shotgun (WGS) entry which is preliminary data.</text>
</comment>
<evidence type="ECO:0000313" key="2">
    <source>
        <dbReference type="Proteomes" id="UP000799764"/>
    </source>
</evidence>